<dbReference type="Proteomes" id="UP000295023">
    <property type="component" value="Unassembled WGS sequence"/>
</dbReference>
<evidence type="ECO:0000256" key="1">
    <source>
        <dbReference type="SAM" id="Phobius"/>
    </source>
</evidence>
<keyword evidence="1" id="KW-0472">Membrane</keyword>
<organism evidence="2 3">
    <name type="scientific">Roseicella aquatilis</name>
    <dbReference type="NCBI Taxonomy" id="2527868"/>
    <lineage>
        <taxon>Bacteria</taxon>
        <taxon>Pseudomonadati</taxon>
        <taxon>Pseudomonadota</taxon>
        <taxon>Alphaproteobacteria</taxon>
        <taxon>Acetobacterales</taxon>
        <taxon>Roseomonadaceae</taxon>
        <taxon>Roseicella</taxon>
    </lineage>
</organism>
<keyword evidence="3" id="KW-1185">Reference proteome</keyword>
<sequence length="111" mass="12050">MQDLFKTWTELVALAVEGAAALIIALAALEATVRALGLFLIRPSKPDMAKEGVRLRLARWLAVALEFALAADILRTAIAPGWDEIGKLAAIAALRTALNFFRKRQPSVALR</sequence>
<evidence type="ECO:0000313" key="2">
    <source>
        <dbReference type="EMBL" id="TCZ59806.1"/>
    </source>
</evidence>
<dbReference type="OrthoDB" id="9812897at2"/>
<accession>A0A4R4DIQ9</accession>
<dbReference type="PANTHER" id="PTHR38468:SF1">
    <property type="entry name" value="SLL0939 PROTEIN"/>
    <property type="match status" value="1"/>
</dbReference>
<reference evidence="2 3" key="1">
    <citation type="submission" date="2019-03" db="EMBL/GenBank/DDBJ databases">
        <title>Paracraurococcus aquatilis NE82 genome sequence.</title>
        <authorList>
            <person name="Zhao Y."/>
            <person name="Du Z."/>
        </authorList>
    </citation>
    <scope>NUCLEOTIDE SEQUENCE [LARGE SCALE GENOMIC DNA]</scope>
    <source>
        <strain evidence="2 3">NE82</strain>
    </source>
</reference>
<dbReference type="InterPro" id="IPR012427">
    <property type="entry name" value="DUF1622"/>
</dbReference>
<gene>
    <name evidence="2" type="ORF">EXY23_14445</name>
</gene>
<dbReference type="PANTHER" id="PTHR38468">
    <property type="entry name" value="SLL0939 PROTEIN"/>
    <property type="match status" value="1"/>
</dbReference>
<keyword evidence="1" id="KW-1133">Transmembrane helix</keyword>
<comment type="caution">
    <text evidence="2">The sequence shown here is derived from an EMBL/GenBank/DDBJ whole genome shotgun (WGS) entry which is preliminary data.</text>
</comment>
<keyword evidence="1" id="KW-0812">Transmembrane</keyword>
<dbReference type="Pfam" id="PF07784">
    <property type="entry name" value="DUF1622"/>
    <property type="match status" value="1"/>
</dbReference>
<name>A0A4R4DIQ9_9PROT</name>
<evidence type="ECO:0000313" key="3">
    <source>
        <dbReference type="Proteomes" id="UP000295023"/>
    </source>
</evidence>
<feature type="transmembrane region" description="Helical" evidence="1">
    <location>
        <begin position="12"/>
        <end position="36"/>
    </location>
</feature>
<proteinExistence type="predicted"/>
<dbReference type="RefSeq" id="WP_132290488.1">
    <property type="nucleotide sequence ID" value="NZ_SKBM01000013.1"/>
</dbReference>
<dbReference type="AlphaFoldDB" id="A0A4R4DIQ9"/>
<protein>
    <submittedName>
        <fullName evidence="2">DUF1622 domain-containing protein</fullName>
    </submittedName>
</protein>
<dbReference type="EMBL" id="SKBM01000013">
    <property type="protein sequence ID" value="TCZ59806.1"/>
    <property type="molecule type" value="Genomic_DNA"/>
</dbReference>